<organism evidence="1">
    <name type="scientific">Eutreptiella gymnastica</name>
    <dbReference type="NCBI Taxonomy" id="73025"/>
    <lineage>
        <taxon>Eukaryota</taxon>
        <taxon>Discoba</taxon>
        <taxon>Euglenozoa</taxon>
        <taxon>Euglenida</taxon>
        <taxon>Spirocuta</taxon>
        <taxon>Euglenophyceae</taxon>
        <taxon>Eutreptiales</taxon>
        <taxon>Eutreptiaceae</taxon>
        <taxon>Eutreptiella</taxon>
    </lineage>
</organism>
<gene>
    <name evidence="1" type="ORF">EGYM00163_LOCUS21157</name>
</gene>
<reference evidence="1" key="1">
    <citation type="submission" date="2021-01" db="EMBL/GenBank/DDBJ databases">
        <authorList>
            <person name="Corre E."/>
            <person name="Pelletier E."/>
            <person name="Niang G."/>
            <person name="Scheremetjew M."/>
            <person name="Finn R."/>
            <person name="Kale V."/>
            <person name="Holt S."/>
            <person name="Cochrane G."/>
            <person name="Meng A."/>
            <person name="Brown T."/>
            <person name="Cohen L."/>
        </authorList>
    </citation>
    <scope>NUCLEOTIDE SEQUENCE</scope>
    <source>
        <strain evidence="1">CCMP1594</strain>
    </source>
</reference>
<evidence type="ECO:0000313" key="1">
    <source>
        <dbReference type="EMBL" id="CAE0810023.1"/>
    </source>
</evidence>
<protein>
    <submittedName>
        <fullName evidence="1">Uncharacterized protein</fullName>
    </submittedName>
</protein>
<proteinExistence type="predicted"/>
<accession>A0A7S4CZ43</accession>
<name>A0A7S4CZ43_9EUGL</name>
<dbReference type="EMBL" id="HBJA01059769">
    <property type="protein sequence ID" value="CAE0810023.1"/>
    <property type="molecule type" value="Transcribed_RNA"/>
</dbReference>
<dbReference type="AlphaFoldDB" id="A0A7S4CZ43"/>
<sequence>MTANDSKSTKPLEFWLRGLCAASLAKESGCTCGLQLDFTNASKRNNNPNNLKLETCEGKGSPTAALSKCNNSNAPKGYCCWGRGACCYLVSVWHVDCVRVASCAQYPH</sequence>